<dbReference type="EMBL" id="PGCI01000006">
    <property type="protein sequence ID" value="PLW51306.1"/>
    <property type="molecule type" value="Genomic_DNA"/>
</dbReference>
<dbReference type="AlphaFoldDB" id="A0A2N5VMV8"/>
<feature type="region of interest" description="Disordered" evidence="1">
    <location>
        <begin position="1"/>
        <end position="67"/>
    </location>
</feature>
<feature type="compositionally biased region" description="Low complexity" evidence="1">
    <location>
        <begin position="10"/>
        <end position="24"/>
    </location>
</feature>
<accession>A0A2N5VMV8</accession>
<name>A0A2N5VMV8_9BASI</name>
<proteinExistence type="predicted"/>
<comment type="caution">
    <text evidence="2">The sequence shown here is derived from an EMBL/GenBank/DDBJ whole genome shotgun (WGS) entry which is preliminary data.</text>
</comment>
<evidence type="ECO:0000313" key="3">
    <source>
        <dbReference type="Proteomes" id="UP000235392"/>
    </source>
</evidence>
<evidence type="ECO:0000256" key="1">
    <source>
        <dbReference type="SAM" id="MobiDB-lite"/>
    </source>
</evidence>
<sequence>MADNSDSSHHSTPSPSPTQHVSTPLPGTLEAASKKPIPSPPHHNSSGDQEPLPRTVEEASEKPITRPPRVVPVAIDYRLFAQALILTHNNRWNGNSPQWQLIALGPYPSPLNIDLQAITWEECKDYVLEHIASGHPTLKDYLNHARDPDQTSWFACIEGNDQYGGHNGDGIQILDHLHFIDFAMRAYNAYPREITIRVVMAEPHNASNVSRLHIKDLHPRGLTPNDAARYTASLEMGHTAAMAIDLDEVVSPNANAKRSDVTPPSKRVRFYALRDNGNGHLSYRERHASTAPDSPTKIQAVDPRTGRTIANLSNKMLEDCDGVAEILRKKKRAHKA</sequence>
<gene>
    <name evidence="2" type="ORF">PCASD_00982</name>
</gene>
<organism evidence="2 3">
    <name type="scientific">Puccinia coronata f. sp. avenae</name>
    <dbReference type="NCBI Taxonomy" id="200324"/>
    <lineage>
        <taxon>Eukaryota</taxon>
        <taxon>Fungi</taxon>
        <taxon>Dikarya</taxon>
        <taxon>Basidiomycota</taxon>
        <taxon>Pucciniomycotina</taxon>
        <taxon>Pucciniomycetes</taxon>
        <taxon>Pucciniales</taxon>
        <taxon>Pucciniaceae</taxon>
        <taxon>Puccinia</taxon>
    </lineage>
</organism>
<protein>
    <submittedName>
        <fullName evidence="2">Uncharacterized protein</fullName>
    </submittedName>
</protein>
<dbReference type="Proteomes" id="UP000235392">
    <property type="component" value="Unassembled WGS sequence"/>
</dbReference>
<evidence type="ECO:0000313" key="2">
    <source>
        <dbReference type="EMBL" id="PLW51306.1"/>
    </source>
</evidence>
<reference evidence="2 3" key="1">
    <citation type="submission" date="2017-11" db="EMBL/GenBank/DDBJ databases">
        <title>De novo assembly and phasing of dikaryotic genomes from two isolates of Puccinia coronata f. sp. avenae, the causal agent of oat crown rust.</title>
        <authorList>
            <person name="Miller M.E."/>
            <person name="Zhang Y."/>
            <person name="Omidvar V."/>
            <person name="Sperschneider J."/>
            <person name="Schwessinger B."/>
            <person name="Raley C."/>
            <person name="Palmer J.M."/>
            <person name="Garnica D."/>
            <person name="Upadhyaya N."/>
            <person name="Rathjen J."/>
            <person name="Taylor J.M."/>
            <person name="Park R.F."/>
            <person name="Dodds P.N."/>
            <person name="Hirsch C.D."/>
            <person name="Kianian S.F."/>
            <person name="Figueroa M."/>
        </authorList>
    </citation>
    <scope>NUCLEOTIDE SEQUENCE [LARGE SCALE GENOMIC DNA]</scope>
    <source>
        <strain evidence="2">12SD80</strain>
    </source>
</reference>
<feature type="compositionally biased region" description="Basic and acidic residues" evidence="1">
    <location>
        <begin position="55"/>
        <end position="64"/>
    </location>
</feature>